<proteinExistence type="predicted"/>
<dbReference type="AlphaFoldDB" id="A0A175R7K6"/>
<feature type="region of interest" description="Disordered" evidence="1">
    <location>
        <begin position="261"/>
        <end position="288"/>
    </location>
</feature>
<comment type="caution">
    <text evidence="2">The sequence shown here is derived from an EMBL/GenBank/DDBJ whole genome shotgun (WGS) entry which is preliminary data.</text>
</comment>
<dbReference type="OrthoDB" id="10003870at2"/>
<organism evidence="2 3">
    <name type="scientific">Aureimonas ureilytica</name>
    <dbReference type="NCBI Taxonomy" id="401562"/>
    <lineage>
        <taxon>Bacteria</taxon>
        <taxon>Pseudomonadati</taxon>
        <taxon>Pseudomonadota</taxon>
        <taxon>Alphaproteobacteria</taxon>
        <taxon>Hyphomicrobiales</taxon>
        <taxon>Aurantimonadaceae</taxon>
        <taxon>Aureimonas</taxon>
    </lineage>
</organism>
<dbReference type="RefSeq" id="WP_058635206.1">
    <property type="nucleotide sequence ID" value="NZ_LDPZ01000023.1"/>
</dbReference>
<dbReference type="Proteomes" id="UP000078272">
    <property type="component" value="Unassembled WGS sequence"/>
</dbReference>
<protein>
    <submittedName>
        <fullName evidence="2">Uncharacterized protein</fullName>
    </submittedName>
</protein>
<reference evidence="2 3" key="1">
    <citation type="journal article" date="2016" name="Front. Microbiol.">
        <title>Genomic Resource of Rice Seed Associated Bacteria.</title>
        <authorList>
            <person name="Midha S."/>
            <person name="Bansal K."/>
            <person name="Sharma S."/>
            <person name="Kumar N."/>
            <person name="Patil P.P."/>
            <person name="Chaudhry V."/>
            <person name="Patil P.B."/>
        </authorList>
    </citation>
    <scope>NUCLEOTIDE SEQUENCE [LARGE SCALE GENOMIC DNA]</scope>
    <source>
        <strain evidence="2 3">NS226</strain>
    </source>
</reference>
<evidence type="ECO:0000313" key="2">
    <source>
        <dbReference type="EMBL" id="KTQ95304.1"/>
    </source>
</evidence>
<evidence type="ECO:0000256" key="1">
    <source>
        <dbReference type="SAM" id="MobiDB-lite"/>
    </source>
</evidence>
<sequence length="300" mass="31929">MRRATPRPAAARPRRRISLPALVLGALAVGLSLAFLRAEIAALPLTRTAEALEVAKALPRIAPASRAMLEAAGTAGPDCATRPLRARLSAALFLLDRDVADGTPLAERLDRFAAAQDAATALLRCAPLDGGVWARLAALDRLAAFEPTRYGAMMALSARQSPFEGAAMAVRWVSLSQTPDLPARLGEPALRIDLCRFLAGSAPDDALTLLAALDRPQTRGALQDVLRAVPQDRRDAWINRNGRKPTAAPERPAALAELLQAADAAPPRPVEDCGFTERHELTPPPLRPVRFLQASAQAPS</sequence>
<evidence type="ECO:0000313" key="3">
    <source>
        <dbReference type="Proteomes" id="UP000078272"/>
    </source>
</evidence>
<name>A0A175R7K6_9HYPH</name>
<feature type="compositionally biased region" description="Basic and acidic residues" evidence="1">
    <location>
        <begin position="269"/>
        <end position="281"/>
    </location>
</feature>
<dbReference type="PATRIC" id="fig|401562.3.peg.1984"/>
<accession>A0A175R7K6</accession>
<dbReference type="EMBL" id="LDPZ01000023">
    <property type="protein sequence ID" value="KTQ95304.1"/>
    <property type="molecule type" value="Genomic_DNA"/>
</dbReference>
<gene>
    <name evidence="2" type="ORF">NS226_12190</name>
</gene>